<dbReference type="PANTHER" id="PTHR30055">
    <property type="entry name" value="HTH-TYPE TRANSCRIPTIONAL REGULATOR RUTR"/>
    <property type="match status" value="1"/>
</dbReference>
<feature type="domain" description="HTH tetR-type" evidence="5">
    <location>
        <begin position="13"/>
        <end position="73"/>
    </location>
</feature>
<dbReference type="SUPFAM" id="SSF46689">
    <property type="entry name" value="Homeodomain-like"/>
    <property type="match status" value="1"/>
</dbReference>
<feature type="DNA-binding region" description="H-T-H motif" evidence="4">
    <location>
        <begin position="36"/>
        <end position="55"/>
    </location>
</feature>
<evidence type="ECO:0000313" key="6">
    <source>
        <dbReference type="EMBL" id="API61281.1"/>
    </source>
</evidence>
<dbReference type="Gene3D" id="1.10.10.60">
    <property type="entry name" value="Homeodomain-like"/>
    <property type="match status" value="1"/>
</dbReference>
<dbReference type="SUPFAM" id="SSF48498">
    <property type="entry name" value="Tetracyclin repressor-like, C-terminal domain"/>
    <property type="match status" value="1"/>
</dbReference>
<dbReference type="KEGG" id="sphj:BSL82_17675"/>
<evidence type="ECO:0000256" key="4">
    <source>
        <dbReference type="PROSITE-ProRule" id="PRU00335"/>
    </source>
</evidence>
<geneLocation type="plasmid" evidence="7">
    <name>phsl1</name>
</geneLocation>
<keyword evidence="7" id="KW-1185">Reference proteome</keyword>
<dbReference type="InterPro" id="IPR009057">
    <property type="entry name" value="Homeodomain-like_sf"/>
</dbReference>
<dbReference type="InterPro" id="IPR036271">
    <property type="entry name" value="Tet_transcr_reg_TetR-rel_C_sf"/>
</dbReference>
<dbReference type="Proteomes" id="UP000182063">
    <property type="component" value="Plasmid pHSL1"/>
</dbReference>
<dbReference type="OrthoDB" id="9816431at2"/>
<evidence type="ECO:0000256" key="2">
    <source>
        <dbReference type="ARBA" id="ARBA00023125"/>
    </source>
</evidence>
<gene>
    <name evidence="6" type="ORF">BSL82_17675</name>
</gene>
<dbReference type="RefSeq" id="WP_072598910.1">
    <property type="nucleotide sequence ID" value="NZ_CP018222.1"/>
</dbReference>
<keyword evidence="2 4" id="KW-0238">DNA-binding</keyword>
<protein>
    <submittedName>
        <fullName evidence="6">TetR family transcriptional regulator</fullName>
    </submittedName>
</protein>
<accession>A0A1L4A068</accession>
<dbReference type="InterPro" id="IPR050109">
    <property type="entry name" value="HTH-type_TetR-like_transc_reg"/>
</dbReference>
<keyword evidence="6" id="KW-0614">Plasmid</keyword>
<evidence type="ECO:0000256" key="3">
    <source>
        <dbReference type="ARBA" id="ARBA00023163"/>
    </source>
</evidence>
<dbReference type="Gene3D" id="1.10.357.10">
    <property type="entry name" value="Tetracycline Repressor, domain 2"/>
    <property type="match status" value="1"/>
</dbReference>
<dbReference type="Pfam" id="PF00440">
    <property type="entry name" value="TetR_N"/>
    <property type="match status" value="1"/>
</dbReference>
<dbReference type="PROSITE" id="PS50977">
    <property type="entry name" value="HTH_TETR_2"/>
    <property type="match status" value="1"/>
</dbReference>
<evidence type="ECO:0000256" key="1">
    <source>
        <dbReference type="ARBA" id="ARBA00023015"/>
    </source>
</evidence>
<keyword evidence="1" id="KW-0805">Transcription regulation</keyword>
<dbReference type="GO" id="GO:0003700">
    <property type="term" value="F:DNA-binding transcription factor activity"/>
    <property type="evidence" value="ECO:0007669"/>
    <property type="project" value="TreeGrafter"/>
</dbReference>
<reference evidence="6 7" key="1">
    <citation type="submission" date="2016-11" db="EMBL/GenBank/DDBJ databases">
        <title>Complete Genome Sequence of alachlor-degrading Sphingomonas sp. strain JJ-A5.</title>
        <authorList>
            <person name="Lee H."/>
            <person name="Ka J.-O."/>
        </authorList>
    </citation>
    <scope>NUCLEOTIDE SEQUENCE [LARGE SCALE GENOMIC DNA]</scope>
    <source>
        <strain evidence="6 7">JJ-A5</strain>
        <plasmid evidence="7">phsl1</plasmid>
    </source>
</reference>
<dbReference type="AlphaFoldDB" id="A0A1L4A068"/>
<sequence length="217" mass="23401">MATATRAKRPSKDSRRAAILEAAAQVFFEQGYAATSIDAVIERSGGSKRTIYNEFGSKEGLFTALVSESADTALSALSADGFEGRSLEGILLGFGRLLLKMYMSPGLIGVYRSIMPEAGRFPELAKDFFEKGPGRASDRLAEVLESARDRGEIQLEDCRAAADHFVGMFRGNLHLRVVLGLQPPPTSAEVEAAVRSAVGIFLHGIYGDDREGRAKGR</sequence>
<dbReference type="PRINTS" id="PR00455">
    <property type="entry name" value="HTHTETR"/>
</dbReference>
<dbReference type="EMBL" id="CP018222">
    <property type="protein sequence ID" value="API61281.1"/>
    <property type="molecule type" value="Genomic_DNA"/>
</dbReference>
<dbReference type="InterPro" id="IPR001647">
    <property type="entry name" value="HTH_TetR"/>
</dbReference>
<dbReference type="FunFam" id="1.10.10.60:FF:000141">
    <property type="entry name" value="TetR family transcriptional regulator"/>
    <property type="match status" value="1"/>
</dbReference>
<dbReference type="PANTHER" id="PTHR30055:SF146">
    <property type="entry name" value="HTH-TYPE TRANSCRIPTIONAL DUAL REGULATOR CECR"/>
    <property type="match status" value="1"/>
</dbReference>
<dbReference type="InterPro" id="IPR039536">
    <property type="entry name" value="TetR_C_Proteobacteria"/>
</dbReference>
<proteinExistence type="predicted"/>
<name>A0A1L4A068_9SPHN</name>
<evidence type="ECO:0000259" key="5">
    <source>
        <dbReference type="PROSITE" id="PS50977"/>
    </source>
</evidence>
<evidence type="ECO:0000313" key="7">
    <source>
        <dbReference type="Proteomes" id="UP000182063"/>
    </source>
</evidence>
<dbReference type="Pfam" id="PF14246">
    <property type="entry name" value="TetR_C_7"/>
    <property type="match status" value="1"/>
</dbReference>
<keyword evidence="3" id="KW-0804">Transcription</keyword>
<dbReference type="GO" id="GO:0000976">
    <property type="term" value="F:transcription cis-regulatory region binding"/>
    <property type="evidence" value="ECO:0007669"/>
    <property type="project" value="TreeGrafter"/>
</dbReference>
<organism evidence="6 7">
    <name type="scientific">Tardibacter chloracetimidivorans</name>
    <dbReference type="NCBI Taxonomy" id="1921510"/>
    <lineage>
        <taxon>Bacteria</taxon>
        <taxon>Pseudomonadati</taxon>
        <taxon>Pseudomonadota</taxon>
        <taxon>Alphaproteobacteria</taxon>
        <taxon>Sphingomonadales</taxon>
        <taxon>Sphingomonadaceae</taxon>
        <taxon>Tardibacter</taxon>
    </lineage>
</organism>